<dbReference type="InterPro" id="IPR037711">
    <property type="entry name" value="MAST"/>
</dbReference>
<comment type="cofactor">
    <cofactor evidence="1">
        <name>Mg(2+)</name>
        <dbReference type="ChEBI" id="CHEBI:18420"/>
    </cofactor>
</comment>
<evidence type="ECO:0000256" key="5">
    <source>
        <dbReference type="ARBA" id="ARBA00022490"/>
    </source>
</evidence>
<evidence type="ECO:0000259" key="16">
    <source>
        <dbReference type="PROSITE" id="PS50011"/>
    </source>
</evidence>
<keyword evidence="9" id="KW-0547">Nucleotide-binding</keyword>
<keyword evidence="5" id="KW-0963">Cytoplasm</keyword>
<dbReference type="Gene3D" id="1.20.1480.20">
    <property type="entry name" value="MAST3 pre-PK domain-like"/>
    <property type="match status" value="1"/>
</dbReference>
<evidence type="ECO:0000313" key="19">
    <source>
        <dbReference type="EMBL" id="EEB14297.1"/>
    </source>
</evidence>
<dbReference type="SUPFAM" id="SSF56112">
    <property type="entry name" value="Protein kinase-like (PK-like)"/>
    <property type="match status" value="1"/>
</dbReference>
<dbReference type="EnsemblMetazoa" id="PHUM291260-RA">
    <property type="protein sequence ID" value="PHUM291260-PA"/>
    <property type="gene ID" value="PHUM291260"/>
</dbReference>
<keyword evidence="11" id="KW-0067">ATP-binding</keyword>
<feature type="compositionally biased region" description="Basic and acidic residues" evidence="15">
    <location>
        <begin position="1600"/>
        <end position="1618"/>
    </location>
</feature>
<feature type="compositionally biased region" description="Basic residues" evidence="15">
    <location>
        <begin position="1077"/>
        <end position="1107"/>
    </location>
</feature>
<feature type="region of interest" description="Disordered" evidence="15">
    <location>
        <begin position="1143"/>
        <end position="1324"/>
    </location>
</feature>
<dbReference type="CDD" id="cd06705">
    <property type="entry name" value="PDZ_MAST"/>
    <property type="match status" value="1"/>
</dbReference>
<feature type="compositionally biased region" description="Basic and acidic residues" evidence="15">
    <location>
        <begin position="1302"/>
        <end position="1316"/>
    </location>
</feature>
<comment type="subcellular location">
    <subcellularLocation>
        <location evidence="2">Cytoplasm</location>
    </subcellularLocation>
</comment>
<feature type="compositionally biased region" description="Basic and acidic residues" evidence="15">
    <location>
        <begin position="1557"/>
        <end position="1571"/>
    </location>
</feature>
<evidence type="ECO:0000256" key="14">
    <source>
        <dbReference type="ARBA" id="ARBA00048679"/>
    </source>
</evidence>
<dbReference type="GO" id="GO:0005524">
    <property type="term" value="F:ATP binding"/>
    <property type="evidence" value="ECO:0007669"/>
    <property type="project" value="UniProtKB-KW"/>
</dbReference>
<feature type="compositionally biased region" description="Low complexity" evidence="15">
    <location>
        <begin position="1159"/>
        <end position="1184"/>
    </location>
</feature>
<evidence type="ECO:0000256" key="11">
    <source>
        <dbReference type="ARBA" id="ARBA00022840"/>
    </source>
</evidence>
<evidence type="ECO:0000256" key="15">
    <source>
        <dbReference type="SAM" id="MobiDB-lite"/>
    </source>
</evidence>
<evidence type="ECO:0000259" key="17">
    <source>
        <dbReference type="PROSITE" id="PS50106"/>
    </source>
</evidence>
<dbReference type="InterPro" id="IPR050236">
    <property type="entry name" value="Ser_Thr_kinase_AGC"/>
</dbReference>
<dbReference type="FunFam" id="1.10.510.10:FF:000012">
    <property type="entry name" value="microtubule-associated serine/threonine-protein kinase 2 isoform X1"/>
    <property type="match status" value="1"/>
</dbReference>
<evidence type="ECO:0000256" key="10">
    <source>
        <dbReference type="ARBA" id="ARBA00022777"/>
    </source>
</evidence>
<reference evidence="19" key="1">
    <citation type="submission" date="2007-04" db="EMBL/GenBank/DDBJ databases">
        <title>Annotation of Pediculus humanus corporis strain USDA.</title>
        <authorList>
            <person name="Kirkness E."/>
            <person name="Hannick L."/>
            <person name="Hass B."/>
            <person name="Bruggner R."/>
            <person name="Lawson D."/>
            <person name="Bidwell S."/>
            <person name="Joardar V."/>
            <person name="Caler E."/>
            <person name="Walenz B."/>
            <person name="Inman J."/>
            <person name="Schobel S."/>
            <person name="Galinsky K."/>
            <person name="Amedeo P."/>
            <person name="Strausberg R."/>
        </authorList>
    </citation>
    <scope>NUCLEOTIDE SEQUENCE</scope>
    <source>
        <strain evidence="19">USDA</strain>
    </source>
</reference>
<keyword evidence="21" id="KW-1185">Reference proteome</keyword>
<dbReference type="EMBL" id="DS235277">
    <property type="protein sequence ID" value="EEB14297.1"/>
    <property type="molecule type" value="Genomic_DNA"/>
</dbReference>
<evidence type="ECO:0000256" key="6">
    <source>
        <dbReference type="ARBA" id="ARBA00022527"/>
    </source>
</evidence>
<evidence type="ECO:0000313" key="21">
    <source>
        <dbReference type="Proteomes" id="UP000009046"/>
    </source>
</evidence>
<dbReference type="InterPro" id="IPR008271">
    <property type="entry name" value="Ser/Thr_kinase_AS"/>
</dbReference>
<dbReference type="PROSITE" id="PS50106">
    <property type="entry name" value="PDZ"/>
    <property type="match status" value="1"/>
</dbReference>
<dbReference type="PROSITE" id="PS00108">
    <property type="entry name" value="PROTEIN_KINASE_ST"/>
    <property type="match status" value="1"/>
</dbReference>
<evidence type="ECO:0000256" key="2">
    <source>
        <dbReference type="ARBA" id="ARBA00004496"/>
    </source>
</evidence>
<feature type="region of interest" description="Disordered" evidence="15">
    <location>
        <begin position="814"/>
        <end position="852"/>
    </location>
</feature>
<keyword evidence="7" id="KW-0597">Phosphoprotein</keyword>
<dbReference type="PANTHER" id="PTHR24356">
    <property type="entry name" value="SERINE/THREONINE-PROTEIN KINASE"/>
    <property type="match status" value="1"/>
</dbReference>
<dbReference type="SMART" id="SM00220">
    <property type="entry name" value="S_TKc"/>
    <property type="match status" value="1"/>
</dbReference>
<dbReference type="GO" id="GO:0000287">
    <property type="term" value="F:magnesium ion binding"/>
    <property type="evidence" value="ECO:0007669"/>
    <property type="project" value="InterPro"/>
</dbReference>
<dbReference type="OrthoDB" id="10070999at2759"/>
<dbReference type="EC" id="2.7.11.1" evidence="4"/>
<keyword evidence="12" id="KW-0460">Magnesium</keyword>
<dbReference type="EMBL" id="AAZO01003379">
    <property type="status" value="NOT_ANNOTATED_CDS"/>
    <property type="molecule type" value="Genomic_DNA"/>
</dbReference>
<evidence type="ECO:0000313" key="20">
    <source>
        <dbReference type="EnsemblMetazoa" id="PHUM291260-PA"/>
    </source>
</evidence>
<dbReference type="InterPro" id="IPR023142">
    <property type="entry name" value="MAST_pre-PK_dom_sf"/>
</dbReference>
<evidence type="ECO:0000256" key="4">
    <source>
        <dbReference type="ARBA" id="ARBA00012513"/>
    </source>
</evidence>
<dbReference type="InterPro" id="IPR036034">
    <property type="entry name" value="PDZ_sf"/>
</dbReference>
<accession>E0VLP1</accession>
<feature type="region of interest" description="Disordered" evidence="15">
    <location>
        <begin position="1422"/>
        <end position="1459"/>
    </location>
</feature>
<dbReference type="RefSeq" id="XP_002427035.1">
    <property type="nucleotide sequence ID" value="XM_002426990.1"/>
</dbReference>
<feature type="compositionally biased region" description="Basic and acidic residues" evidence="15">
    <location>
        <begin position="188"/>
        <end position="198"/>
    </location>
</feature>
<dbReference type="InterPro" id="IPR015022">
    <property type="entry name" value="MAST_pre-PK_dom"/>
</dbReference>
<dbReference type="Gene3D" id="2.30.42.10">
    <property type="match status" value="1"/>
</dbReference>
<evidence type="ECO:0000256" key="3">
    <source>
        <dbReference type="ARBA" id="ARBA00009903"/>
    </source>
</evidence>
<feature type="region of interest" description="Disordered" evidence="15">
    <location>
        <begin position="186"/>
        <end position="213"/>
    </location>
</feature>
<dbReference type="Pfam" id="PF17820">
    <property type="entry name" value="PDZ_6"/>
    <property type="match status" value="1"/>
</dbReference>
<feature type="region of interest" description="Disordered" evidence="15">
    <location>
        <begin position="1530"/>
        <end position="1571"/>
    </location>
</feature>
<dbReference type="CDD" id="cd05609">
    <property type="entry name" value="STKc_MAST"/>
    <property type="match status" value="1"/>
</dbReference>
<dbReference type="FunCoup" id="E0VLP1">
    <property type="interactions" value="602"/>
</dbReference>
<feature type="compositionally biased region" description="Low complexity" evidence="15">
    <location>
        <begin position="1422"/>
        <end position="1432"/>
    </location>
</feature>
<evidence type="ECO:0000256" key="9">
    <source>
        <dbReference type="ARBA" id="ARBA00022741"/>
    </source>
</evidence>
<feature type="domain" description="Protein kinase" evidence="16">
    <location>
        <begin position="424"/>
        <end position="698"/>
    </location>
</feature>
<feature type="compositionally biased region" description="Polar residues" evidence="15">
    <location>
        <begin position="819"/>
        <end position="843"/>
    </location>
</feature>
<dbReference type="Gene3D" id="3.30.200.20">
    <property type="entry name" value="Phosphorylase Kinase, domain 1"/>
    <property type="match status" value="1"/>
</dbReference>
<feature type="region of interest" description="Disordered" evidence="15">
    <location>
        <begin position="25"/>
        <end position="50"/>
    </location>
</feature>
<dbReference type="GeneID" id="8229664"/>
<feature type="domain" description="PDZ" evidence="17">
    <location>
        <begin position="971"/>
        <end position="1059"/>
    </location>
</feature>
<dbReference type="Pfam" id="PF00069">
    <property type="entry name" value="Pkinase"/>
    <property type="match status" value="1"/>
</dbReference>
<evidence type="ECO:0000256" key="13">
    <source>
        <dbReference type="ARBA" id="ARBA00047899"/>
    </source>
</evidence>
<feature type="region of interest" description="Disordered" evidence="15">
    <location>
        <begin position="1587"/>
        <end position="1618"/>
    </location>
</feature>
<dbReference type="Pfam" id="PF08926">
    <property type="entry name" value="DUF1908"/>
    <property type="match status" value="1"/>
</dbReference>
<dbReference type="InParanoid" id="E0VLP1"/>
<comment type="catalytic activity">
    <reaction evidence="14">
        <text>L-seryl-[protein] + ATP = O-phospho-L-seryl-[protein] + ADP + H(+)</text>
        <dbReference type="Rhea" id="RHEA:17989"/>
        <dbReference type="Rhea" id="RHEA-COMP:9863"/>
        <dbReference type="Rhea" id="RHEA-COMP:11604"/>
        <dbReference type="ChEBI" id="CHEBI:15378"/>
        <dbReference type="ChEBI" id="CHEBI:29999"/>
        <dbReference type="ChEBI" id="CHEBI:30616"/>
        <dbReference type="ChEBI" id="CHEBI:83421"/>
        <dbReference type="ChEBI" id="CHEBI:456216"/>
        <dbReference type="EC" id="2.7.11.1"/>
    </reaction>
</comment>
<dbReference type="GO" id="GO:0035556">
    <property type="term" value="P:intracellular signal transduction"/>
    <property type="evidence" value="ECO:0007669"/>
    <property type="project" value="TreeGrafter"/>
</dbReference>
<dbReference type="KEGG" id="phu:Phum_PHUM291260"/>
<keyword evidence="8 19" id="KW-0808">Transferase</keyword>
<dbReference type="SMR" id="E0VLP1"/>
<dbReference type="FunFam" id="3.30.200.20:FF:000012">
    <property type="entry name" value="microtubule-associated serine/threonine-protein kinase 2 isoform X1"/>
    <property type="match status" value="1"/>
</dbReference>
<protein>
    <recommendedName>
        <fullName evidence="4">non-specific serine/threonine protein kinase</fullName>
        <ecNumber evidence="4">2.7.11.1</ecNumber>
    </recommendedName>
</protein>
<dbReference type="SUPFAM" id="SSF140482">
    <property type="entry name" value="MAST3 pre-PK domain-like"/>
    <property type="match status" value="1"/>
</dbReference>
<dbReference type="GO" id="GO:0004674">
    <property type="term" value="F:protein serine/threonine kinase activity"/>
    <property type="evidence" value="ECO:0007669"/>
    <property type="project" value="UniProtKB-KW"/>
</dbReference>
<reference evidence="20" key="3">
    <citation type="submission" date="2020-05" db="UniProtKB">
        <authorList>
            <consortium name="EnsemblMetazoa"/>
        </authorList>
    </citation>
    <scope>IDENTIFICATION</scope>
    <source>
        <strain evidence="20">USDA</strain>
    </source>
</reference>
<dbReference type="Gene3D" id="1.10.510.10">
    <property type="entry name" value="Transferase(Phosphotransferase) domain 1"/>
    <property type="match status" value="1"/>
</dbReference>
<comment type="catalytic activity">
    <reaction evidence="13">
        <text>L-threonyl-[protein] + ATP = O-phospho-L-threonyl-[protein] + ADP + H(+)</text>
        <dbReference type="Rhea" id="RHEA:46608"/>
        <dbReference type="Rhea" id="RHEA-COMP:11060"/>
        <dbReference type="Rhea" id="RHEA-COMP:11605"/>
        <dbReference type="ChEBI" id="CHEBI:15378"/>
        <dbReference type="ChEBI" id="CHEBI:30013"/>
        <dbReference type="ChEBI" id="CHEBI:30616"/>
        <dbReference type="ChEBI" id="CHEBI:61977"/>
        <dbReference type="ChEBI" id="CHEBI:456216"/>
        <dbReference type="EC" id="2.7.11.1"/>
    </reaction>
</comment>
<dbReference type="SUPFAM" id="SSF50156">
    <property type="entry name" value="PDZ domain-like"/>
    <property type="match status" value="1"/>
</dbReference>
<feature type="compositionally biased region" description="Polar residues" evidence="15">
    <location>
        <begin position="1260"/>
        <end position="1283"/>
    </location>
</feature>
<feature type="compositionally biased region" description="Polar residues" evidence="15">
    <location>
        <begin position="1143"/>
        <end position="1158"/>
    </location>
</feature>
<evidence type="ECO:0000256" key="1">
    <source>
        <dbReference type="ARBA" id="ARBA00001946"/>
    </source>
</evidence>
<evidence type="ECO:0000256" key="7">
    <source>
        <dbReference type="ARBA" id="ARBA00022553"/>
    </source>
</evidence>
<dbReference type="CTD" id="8229664"/>
<dbReference type="InterPro" id="IPR001478">
    <property type="entry name" value="PDZ"/>
</dbReference>
<dbReference type="STRING" id="121224.E0VLP1"/>
<dbReference type="PANTHER" id="PTHR24356:SF414">
    <property type="entry name" value="NON-SPECIFIC SERINE_THREONINE PROTEIN KINASE"/>
    <property type="match status" value="1"/>
</dbReference>
<reference evidence="19" key="2">
    <citation type="submission" date="2007-04" db="EMBL/GenBank/DDBJ databases">
        <title>The genome of the human body louse.</title>
        <authorList>
            <consortium name="The Human Body Louse Genome Consortium"/>
            <person name="Kirkness E."/>
            <person name="Walenz B."/>
            <person name="Hass B."/>
            <person name="Bruggner R."/>
            <person name="Strausberg R."/>
        </authorList>
    </citation>
    <scope>NUCLEOTIDE SEQUENCE</scope>
    <source>
        <strain evidence="19">USDA</strain>
    </source>
</reference>
<dbReference type="FunFam" id="2.30.42.10:FF:000008">
    <property type="entry name" value="microtubule-associated serine/threonine-protein kinase 4 isoform X2"/>
    <property type="match status" value="1"/>
</dbReference>
<dbReference type="GO" id="GO:0005737">
    <property type="term" value="C:cytoplasm"/>
    <property type="evidence" value="ECO:0007669"/>
    <property type="project" value="UniProtKB-SubCell"/>
</dbReference>
<gene>
    <name evidence="20" type="primary">8229664</name>
    <name evidence="19" type="ORF">Phum_PHUM291260</name>
</gene>
<dbReference type="eggNOG" id="KOG0606">
    <property type="taxonomic scope" value="Eukaryota"/>
</dbReference>
<feature type="domain" description="AGC-kinase C-terminal" evidence="18">
    <location>
        <begin position="699"/>
        <end position="765"/>
    </location>
</feature>
<dbReference type="SMART" id="SM00228">
    <property type="entry name" value="PDZ"/>
    <property type="match status" value="1"/>
</dbReference>
<keyword evidence="6" id="KW-0723">Serine/threonine-protein kinase</keyword>
<feature type="compositionally biased region" description="Polar residues" evidence="15">
    <location>
        <begin position="1117"/>
        <end position="1131"/>
    </location>
</feature>
<evidence type="ECO:0000259" key="18">
    <source>
        <dbReference type="PROSITE" id="PS51285"/>
    </source>
</evidence>
<feature type="compositionally biased region" description="Basic and acidic residues" evidence="15">
    <location>
        <begin position="35"/>
        <end position="50"/>
    </location>
</feature>
<dbReference type="HOGENOM" id="CLU_000288_9_5_1"/>
<keyword evidence="10 19" id="KW-0418">Kinase</keyword>
<evidence type="ECO:0000256" key="12">
    <source>
        <dbReference type="ARBA" id="ARBA00022842"/>
    </source>
</evidence>
<dbReference type="InterPro" id="IPR011009">
    <property type="entry name" value="Kinase-like_dom_sf"/>
</dbReference>
<sequence length="1618" mass="179829">MDTGRSRPSRARCRSVSQTARVLVFDEPSGADESMSSRRFSDSEEPKPVQHMEVPNFVKMRSTLGQSAPSLSANVKEGAISRKTSLIAHRKSLVSATSPTLPRCHSPIPASPLESPRMSPSMGHFSFVSLKRGDGRRWSVASLPSSGYGTTPGSSDVSSQCSSQERLHQLPSVPTVDELQMLSQHFSSNDHGEEEGRRSPRFRPRSRSLSSPSRLPVFDNDIVLMNTLYKERFPKATQQMEEKLKSFIIENTSEAHCDIFDNVSQDSVPIIRFVHHQIIEMARDCLQKSQEKLITSLYFYEMTENLEILLTETKEKSPQAASKITGPARLLECLEFNPEEFYRILEKVEGHAKSNQGIKDDLPQYIVGKLGLNRDPIAEFQEDLDLLENFSKENNQSVQYNNAPVTQSEEMKKITVKPPAEDDFEIIKLISNGAYGAVYLVRLKETRQRFAMKKINKNNLMLRNQVEQVFAERDIMSFTDNPFVVSMICSIETKRHLCLVMEYVEGGDCANLLKSIGPLPSDMARFYFAETVLAVEYLHSYGIVHRDLKPDNLLITALGHIKLTDFGLSKMGLMSLATNIYEGYIDKETKQFSDKQVIGTPEYIAPEVILRQGYGKPVDWWSMGIILYEFLVGCVPFFGETPEELFAHTIYDDIEWPDESDWPVQSEAKSLITLLLQQNPRDRLGTGGAQEVKEHQYFSTIDWNSLLRQKAEFVPQLDHEEDTSYFDSRTDRYNHDMGEDTDDTDESPLFGSFASYSPQYRKAQGRLNLNDEIEGCLSKKGKGKVLVGTDDLDNQMSNLVVTPEVETIKEMYDAKTISESKPTALPSTPESSQTESDDVSPQVQRKRRLHSRESLPRFSISVEEERAKHEFSKSSGIPNRELLPVEEKFGSLNVTPRVPGLNLSLLSKNRPRGVIKSASASGLSLMIPTDYVVDDLPPQSMQSPGGSSSCSSRDTSPCREFLPLISSLKKPIIIRRGPKGFGFTVHTIRVYYGDTDFYTMHHLIMAVDEESPAYSAGLRPGDLITHINGESVQGLYHTQVLQLLLSGGEHVTIRSTPLENTSIKTGGRKREPMQSKLAKRSLLKQRRQKREQNDKKKKNSLFRKISSKHANVEKQQKTSLSSPTMVTPSRSFQSFPRALSQELPTVSAKTASSQSTPRLSFSPIDSSLSTTSSSGSSSISSPGSTVGNSAAAAQYQRPSTLHGLKHKLHTTPKTIHSSNRRKSVGHIPLSPLARTPSPSPIPASPTRSPSPLAFPVGHQPGSSNTTQSYSPGSSLTPVSSNKKSFNRPKSAEPGSPLLRRALSPDRLHPRSAEGKTKSVPSTISPLCNMDLKVNMTIAPRVTITSQHSTIVVKEPSITYPRSVSGKHETIPESNTHKIETNDLIRSMSGEMGISGHDKTNSPNYKILPLDEKIRGENCRLSLSSLGSTSSQNSERERTSQPLPRIAEEKDSPTGAKEGFISDLLKRRKSEAEEKKSKQDVVVESVQYFEATCQVKHYEMKRCGVIFPATNQVATISSQYAEKFEQGAEKCKKSTDGDDKGKHKISTDASAETVKSCPRPEDEPSSGEKDSKTFCQTKCESAAAAHAATAGKKKCSGKNENFGKNKSGKEKKNNNNQKE</sequence>
<proteinExistence type="inferred from homology"/>
<dbReference type="Proteomes" id="UP000009046">
    <property type="component" value="Unassembled WGS sequence"/>
</dbReference>
<name>E0VLP1_PEDHC</name>
<dbReference type="InterPro" id="IPR041489">
    <property type="entry name" value="PDZ_6"/>
</dbReference>
<dbReference type="InterPro" id="IPR000719">
    <property type="entry name" value="Prot_kinase_dom"/>
</dbReference>
<feature type="compositionally biased region" description="Basic and acidic residues" evidence="15">
    <location>
        <begin position="1530"/>
        <end position="1540"/>
    </location>
</feature>
<evidence type="ECO:0000256" key="8">
    <source>
        <dbReference type="ARBA" id="ARBA00022679"/>
    </source>
</evidence>
<feature type="region of interest" description="Disordered" evidence="15">
    <location>
        <begin position="141"/>
        <end position="166"/>
    </location>
</feature>
<dbReference type="OMA" id="TNLYEGF"/>
<feature type="region of interest" description="Disordered" evidence="15">
    <location>
        <begin position="1056"/>
        <end position="1131"/>
    </location>
</feature>
<dbReference type="FunFam" id="1.20.1480.20:FF:000001">
    <property type="entry name" value="microtubule-associated serine/threonine-protein kinase 4 isoform X1"/>
    <property type="match status" value="1"/>
</dbReference>
<organism>
    <name type="scientific">Pediculus humanus subsp. corporis</name>
    <name type="common">Body louse</name>
    <dbReference type="NCBI Taxonomy" id="121224"/>
    <lineage>
        <taxon>Eukaryota</taxon>
        <taxon>Metazoa</taxon>
        <taxon>Ecdysozoa</taxon>
        <taxon>Arthropoda</taxon>
        <taxon>Hexapoda</taxon>
        <taxon>Insecta</taxon>
        <taxon>Pterygota</taxon>
        <taxon>Neoptera</taxon>
        <taxon>Paraneoptera</taxon>
        <taxon>Psocodea</taxon>
        <taxon>Troctomorpha</taxon>
        <taxon>Phthiraptera</taxon>
        <taxon>Anoplura</taxon>
        <taxon>Pediculidae</taxon>
        <taxon>Pediculus</taxon>
    </lineage>
</organism>
<dbReference type="PROSITE" id="PS50011">
    <property type="entry name" value="PROTEIN_KINASE_DOM"/>
    <property type="match status" value="1"/>
</dbReference>
<dbReference type="PROSITE" id="PS51285">
    <property type="entry name" value="AGC_KINASE_CTER"/>
    <property type="match status" value="1"/>
</dbReference>
<comment type="similarity">
    <text evidence="3">Belongs to the protein kinase superfamily. AGC Ser/Thr protein kinase family.</text>
</comment>
<dbReference type="InterPro" id="IPR000961">
    <property type="entry name" value="AGC-kinase_C"/>
</dbReference>
<feature type="compositionally biased region" description="Low complexity" evidence="15">
    <location>
        <begin position="142"/>
        <end position="163"/>
    </location>
</feature>
<dbReference type="VEuPathDB" id="VectorBase:PHUM291260"/>